<evidence type="ECO:0000256" key="13">
    <source>
        <dbReference type="PIRSR" id="PIRSR600715-1"/>
    </source>
</evidence>
<evidence type="ECO:0000256" key="6">
    <source>
        <dbReference type="ARBA" id="ARBA00022692"/>
    </source>
</evidence>
<organism evidence="14 15">
    <name type="scientific">Pseudoalteromonas luteoviolacea H33</name>
    <dbReference type="NCBI Taxonomy" id="1365251"/>
    <lineage>
        <taxon>Bacteria</taxon>
        <taxon>Pseudomonadati</taxon>
        <taxon>Pseudomonadota</taxon>
        <taxon>Gammaproteobacteria</taxon>
        <taxon>Alteromonadales</taxon>
        <taxon>Pseudoalteromonadaceae</taxon>
        <taxon>Pseudoalteromonas</taxon>
    </lineage>
</organism>
<feature type="transmembrane region" description="Helical" evidence="12">
    <location>
        <begin position="294"/>
        <end position="314"/>
    </location>
</feature>
<dbReference type="PANTHER" id="PTHR22926">
    <property type="entry name" value="PHOSPHO-N-ACETYLMURAMOYL-PENTAPEPTIDE-TRANSFERASE"/>
    <property type="match status" value="1"/>
</dbReference>
<evidence type="ECO:0000313" key="15">
    <source>
        <dbReference type="Proteomes" id="UP000076503"/>
    </source>
</evidence>
<dbReference type="AlphaFoldDB" id="A0A167EYN1"/>
<evidence type="ECO:0000256" key="11">
    <source>
        <dbReference type="ARBA" id="ARBA00023211"/>
    </source>
</evidence>
<dbReference type="EC" id="2.7.8.33" evidence="12"/>
<evidence type="ECO:0000256" key="12">
    <source>
        <dbReference type="HAMAP-Rule" id="MF_02030"/>
    </source>
</evidence>
<feature type="transmembrane region" description="Helical" evidence="12">
    <location>
        <begin position="41"/>
        <end position="61"/>
    </location>
</feature>
<comment type="cofactor">
    <cofactor evidence="12">
        <name>Mn(2+)</name>
        <dbReference type="ChEBI" id="CHEBI:29035"/>
    </cofactor>
</comment>
<evidence type="ECO:0000256" key="7">
    <source>
        <dbReference type="ARBA" id="ARBA00022842"/>
    </source>
</evidence>
<dbReference type="GO" id="GO:0036380">
    <property type="term" value="F:UDP-N-acetylglucosamine-undecaprenyl-phosphate N-acetylglucosaminephosphotransferase activity"/>
    <property type="evidence" value="ECO:0007669"/>
    <property type="project" value="UniProtKB-UniRule"/>
</dbReference>
<keyword evidence="2 12" id="KW-1003">Cell membrane</keyword>
<feature type="transmembrane region" description="Helical" evidence="12">
    <location>
        <begin position="6"/>
        <end position="29"/>
    </location>
</feature>
<dbReference type="PANTHER" id="PTHR22926:SF3">
    <property type="entry name" value="UNDECAPRENYL-PHOSPHATE ALPHA-N-ACETYLGLUCOSAMINYL 1-PHOSPHATE TRANSFERASE"/>
    <property type="match status" value="1"/>
</dbReference>
<comment type="pathway">
    <text evidence="12">Bacterial outer membrane biogenesis; LPS O-antigen biosynthesis.</text>
</comment>
<feature type="binding site" evidence="13">
    <location>
        <position position="214"/>
    </location>
    <ligand>
        <name>Mg(2+)</name>
        <dbReference type="ChEBI" id="CHEBI:18420"/>
    </ligand>
</feature>
<comment type="subcellular location">
    <subcellularLocation>
        <location evidence="12">Cell inner membrane</location>
        <topology evidence="12">Multi-pass membrane protein</topology>
    </subcellularLocation>
    <subcellularLocation>
        <location evidence="1">Cell membrane</location>
        <topology evidence="1">Multi-pass membrane protein</topology>
    </subcellularLocation>
</comment>
<evidence type="ECO:0000256" key="5">
    <source>
        <dbReference type="ARBA" id="ARBA00022679"/>
    </source>
</evidence>
<dbReference type="EMBL" id="AUXZ01000068">
    <property type="protein sequence ID" value="KZN51371.1"/>
    <property type="molecule type" value="Genomic_DNA"/>
</dbReference>
<dbReference type="GO" id="GO:0009243">
    <property type="term" value="P:O antigen biosynthetic process"/>
    <property type="evidence" value="ECO:0007669"/>
    <property type="project" value="UniProtKB-UniRule"/>
</dbReference>
<evidence type="ECO:0000256" key="9">
    <source>
        <dbReference type="ARBA" id="ARBA00022989"/>
    </source>
</evidence>
<keyword evidence="11 12" id="KW-0464">Manganese</keyword>
<evidence type="ECO:0000313" key="14">
    <source>
        <dbReference type="EMBL" id="KZN51371.1"/>
    </source>
</evidence>
<accession>A0A167EYN1</accession>
<keyword evidence="7 12" id="KW-0460">Magnesium</keyword>
<protein>
    <recommendedName>
        <fullName evidence="12">Undecaprenyl-phosphate alpha-N-acetylglucosaminyl 1-phosphate transferase</fullName>
        <ecNumber evidence="12">2.7.8.33</ecNumber>
    </recommendedName>
    <alternativeName>
        <fullName evidence="12">UDP-GlcNAc:undecaprenyl-phosphate GlcNAc-1-phosphate transferase</fullName>
    </alternativeName>
    <alternativeName>
        <fullName evidence="12">Undecaprenyl-phosphate GlcNAc-1-phosphate transferase</fullName>
    </alternativeName>
</protein>
<keyword evidence="3 12" id="KW-0997">Cell inner membrane</keyword>
<evidence type="ECO:0000256" key="8">
    <source>
        <dbReference type="ARBA" id="ARBA00022985"/>
    </source>
</evidence>
<sequence length="356" mass="39155">MNLYSVVIAFFSSFCTLYLLSSIAARIGLLDRPCERKQHVGAIPLIGGMSVFFAVSLALIIPLAQNQSLTLFLIAAGVIVFIGVLDDKYSLSVRSRLIGQTLVSAILIFGLDLYVVSLGNIIGFGDFYLGSVGKIFTIVAVIAAINAFNMIDGIDALLGGTGIVAFIALGLMSYMSGNFLVSSISFAFIAALIPYLLANLNMFPFRDKKVFMGDAGSMFIGLTVIWLVVYSIQDTKFGESAFRPVFALYILALPLMDMAAIMYRRIKKGNSPFSPDRDHIHHIFMRAGFTARQAALILVIVSSLIAALGLVFELMNTPDYVMLFVFLGIFCLYSYSIQHSFRLTKFFRRFLTMKNA</sequence>
<dbReference type="GO" id="GO:0030145">
    <property type="term" value="F:manganese ion binding"/>
    <property type="evidence" value="ECO:0007669"/>
    <property type="project" value="InterPro"/>
</dbReference>
<dbReference type="GO" id="GO:0071555">
    <property type="term" value="P:cell wall organization"/>
    <property type="evidence" value="ECO:0007669"/>
    <property type="project" value="TreeGrafter"/>
</dbReference>
<keyword evidence="13" id="KW-0479">Metal-binding</keyword>
<evidence type="ECO:0000256" key="3">
    <source>
        <dbReference type="ARBA" id="ARBA00022519"/>
    </source>
</evidence>
<gene>
    <name evidence="12" type="primary">wecA</name>
    <name evidence="14" type="ORF">N476_13365</name>
</gene>
<feature type="transmembrane region" description="Helical" evidence="12">
    <location>
        <begin position="210"/>
        <end position="232"/>
    </location>
</feature>
<evidence type="ECO:0000256" key="1">
    <source>
        <dbReference type="ARBA" id="ARBA00004651"/>
    </source>
</evidence>
<dbReference type="GO" id="GO:0044038">
    <property type="term" value="P:cell wall macromolecule biosynthetic process"/>
    <property type="evidence" value="ECO:0007669"/>
    <property type="project" value="TreeGrafter"/>
</dbReference>
<comment type="cofactor">
    <cofactor evidence="12 13">
        <name>Mg(2+)</name>
        <dbReference type="ChEBI" id="CHEBI:18420"/>
    </cofactor>
</comment>
<feature type="transmembrane region" description="Helical" evidence="12">
    <location>
        <begin position="156"/>
        <end position="174"/>
    </location>
</feature>
<feature type="transmembrane region" description="Helical" evidence="12">
    <location>
        <begin position="320"/>
        <end position="338"/>
    </location>
</feature>
<evidence type="ECO:0000256" key="4">
    <source>
        <dbReference type="ARBA" id="ARBA00022676"/>
    </source>
</evidence>
<evidence type="ECO:0000256" key="2">
    <source>
        <dbReference type="ARBA" id="ARBA00022475"/>
    </source>
</evidence>
<comment type="catalytic activity">
    <reaction evidence="12">
        <text>di-trans,octa-cis-undecaprenyl phosphate + UDP-N-acetyl-alpha-D-glucosamine = N-acetyl-alpha-D-glucosaminyl-di-trans,octa-cis-undecaprenyl diphosphate + UMP</text>
        <dbReference type="Rhea" id="RHEA:28090"/>
        <dbReference type="ChEBI" id="CHEBI:57705"/>
        <dbReference type="ChEBI" id="CHEBI:57865"/>
        <dbReference type="ChEBI" id="CHEBI:60392"/>
        <dbReference type="ChEBI" id="CHEBI:62959"/>
        <dbReference type="EC" id="2.7.8.33"/>
    </reaction>
</comment>
<dbReference type="GO" id="GO:0016757">
    <property type="term" value="F:glycosyltransferase activity"/>
    <property type="evidence" value="ECO:0007669"/>
    <property type="project" value="UniProtKB-KW"/>
</dbReference>
<name>A0A167EYN1_9GAMM</name>
<dbReference type="Pfam" id="PF00953">
    <property type="entry name" value="Glycos_transf_4"/>
    <property type="match status" value="1"/>
</dbReference>
<keyword evidence="8 12" id="KW-0448">Lipopolysaccharide biosynthesis</keyword>
<dbReference type="GO" id="GO:0005886">
    <property type="term" value="C:plasma membrane"/>
    <property type="evidence" value="ECO:0007669"/>
    <property type="project" value="UniProtKB-SubCell"/>
</dbReference>
<evidence type="ECO:0000256" key="10">
    <source>
        <dbReference type="ARBA" id="ARBA00023136"/>
    </source>
</evidence>
<dbReference type="NCBIfam" id="TIGR02380">
    <property type="entry name" value="ECA_wecA"/>
    <property type="match status" value="1"/>
</dbReference>
<keyword evidence="9 12" id="KW-1133">Transmembrane helix</keyword>
<keyword evidence="6 12" id="KW-0812">Transmembrane</keyword>
<keyword evidence="5 12" id="KW-0808">Transferase</keyword>
<comment type="function">
    <text evidence="12">Catalyzes the transfer of the GlcNAc-1-phosphate moiety from UDP-GlcNAc onto the carrier lipid undecaprenyl phosphate (C55-P), yielding GlcNAc-pyrophosphoryl-undecaprenyl (GlcNAc-PP-C55).</text>
</comment>
<feature type="transmembrane region" description="Helical" evidence="12">
    <location>
        <begin position="180"/>
        <end position="198"/>
    </location>
</feature>
<comment type="caution">
    <text evidence="14">The sequence shown here is derived from an EMBL/GenBank/DDBJ whole genome shotgun (WGS) entry which is preliminary data.</text>
</comment>
<dbReference type="Proteomes" id="UP000076503">
    <property type="component" value="Unassembled WGS sequence"/>
</dbReference>
<feature type="transmembrane region" description="Helical" evidence="12">
    <location>
        <begin position="97"/>
        <end position="115"/>
    </location>
</feature>
<dbReference type="PATRIC" id="fig|1365251.3.peg.1880"/>
<keyword evidence="4 12" id="KW-0328">Glycosyltransferase</keyword>
<proteinExistence type="inferred from homology"/>
<reference evidence="14 15" key="1">
    <citation type="submission" date="2013-07" db="EMBL/GenBank/DDBJ databases">
        <title>Comparative Genomic and Metabolomic Analysis of Twelve Strains of Pseudoalteromonas luteoviolacea.</title>
        <authorList>
            <person name="Vynne N.G."/>
            <person name="Mansson M."/>
            <person name="Gram L."/>
        </authorList>
    </citation>
    <scope>NUCLEOTIDE SEQUENCE [LARGE SCALE GENOMIC DNA]</scope>
    <source>
        <strain evidence="14 15">H33</strain>
    </source>
</reference>
<dbReference type="HAMAP" id="MF_02030">
    <property type="entry name" value="WecA_Gammaproteo"/>
    <property type="match status" value="1"/>
</dbReference>
<comment type="similarity">
    <text evidence="12">Belongs to the glycosyltransferase 4 family. WecA subfamily.</text>
</comment>
<feature type="binding site" evidence="13">
    <location>
        <position position="149"/>
    </location>
    <ligand>
        <name>Mg(2+)</name>
        <dbReference type="ChEBI" id="CHEBI:18420"/>
    </ligand>
</feature>
<dbReference type="UniPathway" id="UPA00281"/>
<dbReference type="GO" id="GO:0000287">
    <property type="term" value="F:magnesium ion binding"/>
    <property type="evidence" value="ECO:0007669"/>
    <property type="project" value="InterPro"/>
</dbReference>
<dbReference type="InterPro" id="IPR000715">
    <property type="entry name" value="Glycosyl_transferase_4"/>
</dbReference>
<dbReference type="InterPro" id="IPR012750">
    <property type="entry name" value="ECA_WecA-rel"/>
</dbReference>
<feature type="transmembrane region" description="Helical" evidence="12">
    <location>
        <begin position="244"/>
        <end position="263"/>
    </location>
</feature>
<dbReference type="CDD" id="cd06853">
    <property type="entry name" value="GT_WecA_like"/>
    <property type="match status" value="1"/>
</dbReference>
<dbReference type="GO" id="GO:0009276">
    <property type="term" value="C:Gram-negative-bacterium-type cell wall"/>
    <property type="evidence" value="ECO:0007669"/>
    <property type="project" value="InterPro"/>
</dbReference>
<feature type="transmembrane region" description="Helical" evidence="12">
    <location>
        <begin position="127"/>
        <end position="149"/>
    </location>
</feature>
<keyword evidence="10 12" id="KW-0472">Membrane</keyword>
<feature type="transmembrane region" description="Helical" evidence="12">
    <location>
        <begin position="67"/>
        <end position="85"/>
    </location>
</feature>